<keyword evidence="4" id="KW-0274">FAD</keyword>
<evidence type="ECO:0000313" key="7">
    <source>
        <dbReference type="EMBL" id="KAK1732808.1"/>
    </source>
</evidence>
<dbReference type="InterPro" id="IPR050416">
    <property type="entry name" value="FAD-linked_Oxidoreductase"/>
</dbReference>
<dbReference type="EC" id="1.-.-.-" evidence="7"/>
<keyword evidence="3" id="KW-0285">Flavoprotein</keyword>
<dbReference type="SUPFAM" id="SSF56176">
    <property type="entry name" value="FAD-binding/transporter-associated domain-like"/>
    <property type="match status" value="1"/>
</dbReference>
<evidence type="ECO:0000256" key="1">
    <source>
        <dbReference type="ARBA" id="ARBA00001974"/>
    </source>
</evidence>
<reference evidence="7" key="1">
    <citation type="submission" date="2023-06" db="EMBL/GenBank/DDBJ databases">
        <title>Survivors Of The Sea: Transcriptome response of Skeletonema marinoi to long-term dormancy.</title>
        <authorList>
            <person name="Pinder M.I.M."/>
            <person name="Kourtchenko O."/>
            <person name="Robertson E.K."/>
            <person name="Larsson T."/>
            <person name="Maumus F."/>
            <person name="Osuna-Cruz C.M."/>
            <person name="Vancaester E."/>
            <person name="Stenow R."/>
            <person name="Vandepoele K."/>
            <person name="Ploug H."/>
            <person name="Bruchert V."/>
            <person name="Godhe A."/>
            <person name="Topel M."/>
        </authorList>
    </citation>
    <scope>NUCLEOTIDE SEQUENCE</scope>
    <source>
        <strain evidence="7">R05AC</strain>
    </source>
</reference>
<comment type="similarity">
    <text evidence="2">Belongs to the oxygen-dependent FAD-linked oxidoreductase family.</text>
</comment>
<dbReference type="InterPro" id="IPR006094">
    <property type="entry name" value="Oxid_FAD_bind_N"/>
</dbReference>
<dbReference type="InterPro" id="IPR036318">
    <property type="entry name" value="FAD-bd_PCMH-like_sf"/>
</dbReference>
<evidence type="ECO:0000256" key="3">
    <source>
        <dbReference type="ARBA" id="ARBA00022630"/>
    </source>
</evidence>
<comment type="cofactor">
    <cofactor evidence="1">
        <name>FAD</name>
        <dbReference type="ChEBI" id="CHEBI:57692"/>
    </cofactor>
</comment>
<dbReference type="AlphaFoldDB" id="A0AAD9D4K6"/>
<protein>
    <submittedName>
        <fullName evidence="7">FAD-binding oxidoreductase</fullName>
        <ecNumber evidence="7">1.-.-.-</ecNumber>
    </submittedName>
</protein>
<dbReference type="EMBL" id="JATAAI010000057">
    <property type="protein sequence ID" value="KAK1732808.1"/>
    <property type="molecule type" value="Genomic_DNA"/>
</dbReference>
<dbReference type="Gene3D" id="3.30.465.10">
    <property type="match status" value="1"/>
</dbReference>
<dbReference type="PANTHER" id="PTHR42973">
    <property type="entry name" value="BINDING OXIDOREDUCTASE, PUTATIVE (AFU_ORTHOLOGUE AFUA_1G17690)-RELATED"/>
    <property type="match status" value="1"/>
</dbReference>
<dbReference type="Pfam" id="PF01565">
    <property type="entry name" value="FAD_binding_4"/>
    <property type="match status" value="1"/>
</dbReference>
<dbReference type="PANTHER" id="PTHR42973:SF39">
    <property type="entry name" value="FAD-BINDING PCMH-TYPE DOMAIN-CONTAINING PROTEIN"/>
    <property type="match status" value="1"/>
</dbReference>
<evidence type="ECO:0000313" key="8">
    <source>
        <dbReference type="Proteomes" id="UP001224775"/>
    </source>
</evidence>
<organism evidence="7 8">
    <name type="scientific">Skeletonema marinoi</name>
    <dbReference type="NCBI Taxonomy" id="267567"/>
    <lineage>
        <taxon>Eukaryota</taxon>
        <taxon>Sar</taxon>
        <taxon>Stramenopiles</taxon>
        <taxon>Ochrophyta</taxon>
        <taxon>Bacillariophyta</taxon>
        <taxon>Coscinodiscophyceae</taxon>
        <taxon>Thalassiosirophycidae</taxon>
        <taxon>Thalassiosirales</taxon>
        <taxon>Skeletonemataceae</taxon>
        <taxon>Skeletonema</taxon>
        <taxon>Skeletonema marinoi-dohrnii complex</taxon>
    </lineage>
</organism>
<feature type="domain" description="FAD-binding PCMH-type" evidence="6">
    <location>
        <begin position="23"/>
        <end position="210"/>
    </location>
</feature>
<dbReference type="Proteomes" id="UP001224775">
    <property type="component" value="Unassembled WGS sequence"/>
</dbReference>
<evidence type="ECO:0000256" key="2">
    <source>
        <dbReference type="ARBA" id="ARBA00005466"/>
    </source>
</evidence>
<proteinExistence type="inferred from homology"/>
<comment type="caution">
    <text evidence="7">The sequence shown here is derived from an EMBL/GenBank/DDBJ whole genome shotgun (WGS) entry which is preliminary data.</text>
</comment>
<dbReference type="InterPro" id="IPR016169">
    <property type="entry name" value="FAD-bd_PCMH_sub2"/>
</dbReference>
<accession>A0AAD9D4K6</accession>
<dbReference type="PROSITE" id="PS51387">
    <property type="entry name" value="FAD_PCMH"/>
    <property type="match status" value="1"/>
</dbReference>
<dbReference type="Gene3D" id="3.40.462.20">
    <property type="match status" value="1"/>
</dbReference>
<gene>
    <name evidence="7" type="ORF">QTG54_016520</name>
</gene>
<keyword evidence="8" id="KW-1185">Reference proteome</keyword>
<evidence type="ECO:0000259" key="6">
    <source>
        <dbReference type="PROSITE" id="PS51387"/>
    </source>
</evidence>
<evidence type="ECO:0000256" key="4">
    <source>
        <dbReference type="ARBA" id="ARBA00022827"/>
    </source>
</evidence>
<name>A0AAD9D4K6_9STRA</name>
<dbReference type="GO" id="GO:0016491">
    <property type="term" value="F:oxidoreductase activity"/>
    <property type="evidence" value="ECO:0007669"/>
    <property type="project" value="UniProtKB-KW"/>
</dbReference>
<evidence type="ECO:0000256" key="5">
    <source>
        <dbReference type="ARBA" id="ARBA00023002"/>
    </source>
</evidence>
<keyword evidence="5 7" id="KW-0560">Oxidoreductase</keyword>
<dbReference type="GO" id="GO:0071949">
    <property type="term" value="F:FAD binding"/>
    <property type="evidence" value="ECO:0007669"/>
    <property type="project" value="InterPro"/>
</dbReference>
<sequence length="480" mass="51333">MSANWFKEKSWSISGNKANDSKHLASTNTIIYPKSTQDVAELLASNQEAAVAVVCGGHSSSNVATWACFSEAAGKDDSYQDDNTIILDMKNMASVTVDKKLMEVTVGGGSTFRQLAQVCADAGGALPIGTGDTVGVCGYTMNGGLSGYFGKRLGMLGQRVVHMEIVIADGTVKNLTPESSGEDGNLFHACLGAGSAMGVVTSLTFKMEAAASFSTGGSIVVACGNKTSAEPFLKRALQFMKGSVLPTSSCSMEIVIVTDFTVIINFMFYDTFTGNTSSFVQQVRDDAKACNVPIVADDMSSYKAWFEAASSLWDVIAGLKGDPLVRVDHCIGTRSLPSDEVLDFVIDTWVGDYIQKAPLSLVEIRSLGGVTKEGSALPSGNVNALFFADMIVSYDGSSVSSQEKSSIMEDVHRIIVDAKKQGELMVDFSGTHSQSDDPPELLAKGDEIFGSQDNYELIKQTKHTFDSTNRFRFHPFAHLL</sequence>
<dbReference type="InterPro" id="IPR016166">
    <property type="entry name" value="FAD-bd_PCMH"/>
</dbReference>